<organism evidence="2 3">
    <name type="scientific">Phyllobacterium ifriqiyense</name>
    <dbReference type="NCBI Taxonomy" id="314238"/>
    <lineage>
        <taxon>Bacteria</taxon>
        <taxon>Pseudomonadati</taxon>
        <taxon>Pseudomonadota</taxon>
        <taxon>Alphaproteobacteria</taxon>
        <taxon>Hyphomicrobiales</taxon>
        <taxon>Phyllobacteriaceae</taxon>
        <taxon>Phyllobacterium</taxon>
    </lineage>
</organism>
<evidence type="ECO:0000313" key="2">
    <source>
        <dbReference type="EMBL" id="MDQ0999440.1"/>
    </source>
</evidence>
<dbReference type="RefSeq" id="WP_307285738.1">
    <property type="nucleotide sequence ID" value="NZ_JAUSZT010000003.1"/>
</dbReference>
<sequence length="85" mass="9774">MIIIWDEPKRLKNLLKHELDFADLDIEFLAEAQVVSANHHRLKATGLFYGQIIAVVFVALGTEAISIISMRLASRLERRIYEHSQ</sequence>
<proteinExistence type="predicted"/>
<keyword evidence="3" id="KW-1185">Reference proteome</keyword>
<evidence type="ECO:0000256" key="1">
    <source>
        <dbReference type="SAM" id="Phobius"/>
    </source>
</evidence>
<keyword evidence="1" id="KW-0472">Membrane</keyword>
<keyword evidence="1" id="KW-0812">Transmembrane</keyword>
<feature type="transmembrane region" description="Helical" evidence="1">
    <location>
        <begin position="48"/>
        <end position="70"/>
    </location>
</feature>
<keyword evidence="1" id="KW-1133">Transmembrane helix</keyword>
<protein>
    <submittedName>
        <fullName evidence="2">Uncharacterized DUF497 family protein</fullName>
    </submittedName>
</protein>
<reference evidence="2 3" key="1">
    <citation type="submission" date="2023-07" db="EMBL/GenBank/DDBJ databases">
        <title>Comparative genomics of wheat-associated soil bacteria to identify genetic determinants of phenazine resistance.</title>
        <authorList>
            <person name="Mouncey N."/>
        </authorList>
    </citation>
    <scope>NUCLEOTIDE SEQUENCE [LARGE SCALE GENOMIC DNA]</scope>
    <source>
        <strain evidence="2 3">W4I11</strain>
    </source>
</reference>
<comment type="caution">
    <text evidence="2">The sequence shown here is derived from an EMBL/GenBank/DDBJ whole genome shotgun (WGS) entry which is preliminary data.</text>
</comment>
<name>A0ABU0SFA1_9HYPH</name>
<gene>
    <name evidence="2" type="ORF">QFZ34_004622</name>
</gene>
<dbReference type="EMBL" id="JAUSZT010000003">
    <property type="protein sequence ID" value="MDQ0999440.1"/>
    <property type="molecule type" value="Genomic_DNA"/>
</dbReference>
<dbReference type="InterPro" id="IPR038573">
    <property type="entry name" value="BrnT_sf"/>
</dbReference>
<dbReference type="Pfam" id="PF04365">
    <property type="entry name" value="BrnT_toxin"/>
    <property type="match status" value="1"/>
</dbReference>
<dbReference type="Gene3D" id="3.10.450.530">
    <property type="entry name" value="Ribonuclease toxin, BrnT, of type II toxin-antitoxin system"/>
    <property type="match status" value="1"/>
</dbReference>
<evidence type="ECO:0000313" key="3">
    <source>
        <dbReference type="Proteomes" id="UP001237780"/>
    </source>
</evidence>
<dbReference type="InterPro" id="IPR007460">
    <property type="entry name" value="BrnT_toxin"/>
</dbReference>
<accession>A0ABU0SFA1</accession>
<dbReference type="Proteomes" id="UP001237780">
    <property type="component" value="Unassembled WGS sequence"/>
</dbReference>